<dbReference type="InterPro" id="IPR036322">
    <property type="entry name" value="WD40_repeat_dom_sf"/>
</dbReference>
<dbReference type="AlphaFoldDB" id="A0A0J9SDT5"/>
<keyword evidence="3" id="KW-0677">Repeat</keyword>
<dbReference type="SMART" id="SM00320">
    <property type="entry name" value="WD40"/>
    <property type="match status" value="5"/>
</dbReference>
<evidence type="ECO:0000313" key="5">
    <source>
        <dbReference type="Proteomes" id="UP000053562"/>
    </source>
</evidence>
<comment type="similarity">
    <text evidence="1">Belongs to the WD repeat WDR55 family.</text>
</comment>
<dbReference type="InterPro" id="IPR050505">
    <property type="entry name" value="WDR55/POC1"/>
</dbReference>
<dbReference type="PANTHER" id="PTHR44019:SF20">
    <property type="entry name" value="WD REPEAT-CONTAINING PROTEIN 55"/>
    <property type="match status" value="1"/>
</dbReference>
<sequence length="329" mass="36871">MNRDASKMSRVYTSIDCESTVFDVEFHPKLDVICAGLFDGNLLLYKLKEEKKKFEKKWNICNHKKTVSCISFSSNGKKILAASSDNKCSLTDITGKLIWTNTCHKHSVCSTLFTSANTFLTADETGIIKHWDARDESKKPIHKIKEFDDTISSMVLNADEKSVVVSSGGYLAHFDILNKKKIISHSVSEEYTDEFLCSKLLAHNAKIVCTTMNGNITIFSKQPWANMEGKIKASKDMISTFVKLDEYAILFGTADGVIRVAHILPNKMGDVIARLESGESVEKLAINKKKKLLASISHNSSIHFYPIHADSSHMSGRMGKKKKSFFRDL</sequence>
<dbReference type="InterPro" id="IPR001680">
    <property type="entry name" value="WD40_rpt"/>
</dbReference>
<dbReference type="Gene3D" id="2.130.10.10">
    <property type="entry name" value="YVTN repeat-like/Quinoprotein amine dehydrogenase"/>
    <property type="match status" value="1"/>
</dbReference>
<evidence type="ECO:0000256" key="3">
    <source>
        <dbReference type="ARBA" id="ARBA00022737"/>
    </source>
</evidence>
<gene>
    <name evidence="4" type="ORF">PVIIG_01887</name>
</gene>
<accession>A0A0J9SDT5</accession>
<dbReference type="OrthoDB" id="2288928at2759"/>
<dbReference type="Proteomes" id="UP000053562">
    <property type="component" value="Unassembled WGS sequence"/>
</dbReference>
<keyword evidence="2" id="KW-0853">WD repeat</keyword>
<reference evidence="4 5" key="1">
    <citation type="submission" date="2011-08" db="EMBL/GenBank/DDBJ databases">
        <title>The Genome Sequence of Plasmodium vivax India VII.</title>
        <authorList>
            <consortium name="The Broad Institute Genome Sequencing Platform"/>
            <consortium name="The Broad Institute Genome Sequencing Center for Infectious Disease"/>
            <person name="Neafsey D."/>
            <person name="Carlton J."/>
            <person name="Barnwell J."/>
            <person name="Collins W."/>
            <person name="Escalante A."/>
            <person name="Mullikin J."/>
            <person name="Saul A."/>
            <person name="Guigo R."/>
            <person name="Camara F."/>
            <person name="Young S.K."/>
            <person name="Zeng Q."/>
            <person name="Gargeya S."/>
            <person name="Fitzgerald M."/>
            <person name="Haas B."/>
            <person name="Abouelleil A."/>
            <person name="Alvarado L."/>
            <person name="Arachchi H.M."/>
            <person name="Berlin A."/>
            <person name="Brown A."/>
            <person name="Chapman S.B."/>
            <person name="Chen Z."/>
            <person name="Dunbar C."/>
            <person name="Freedman E."/>
            <person name="Gearin G."/>
            <person name="Gellesch M."/>
            <person name="Goldberg J."/>
            <person name="Griggs A."/>
            <person name="Gujja S."/>
            <person name="Heiman D."/>
            <person name="Howarth C."/>
            <person name="Larson L."/>
            <person name="Lui A."/>
            <person name="MacDonald P.J.P."/>
            <person name="Montmayeur A."/>
            <person name="Murphy C."/>
            <person name="Neiman D."/>
            <person name="Pearson M."/>
            <person name="Priest M."/>
            <person name="Roberts A."/>
            <person name="Saif S."/>
            <person name="Shea T."/>
            <person name="Shenoy N."/>
            <person name="Sisk P."/>
            <person name="Stolte C."/>
            <person name="Sykes S."/>
            <person name="Wortman J."/>
            <person name="Nusbaum C."/>
            <person name="Birren B."/>
        </authorList>
    </citation>
    <scope>NUCLEOTIDE SEQUENCE [LARGE SCALE GENOMIC DNA]</scope>
    <source>
        <strain evidence="4 5">India VII</strain>
    </source>
</reference>
<dbReference type="PANTHER" id="PTHR44019">
    <property type="entry name" value="WD REPEAT-CONTAINING PROTEIN 55"/>
    <property type="match status" value="1"/>
</dbReference>
<evidence type="ECO:0000313" key="4">
    <source>
        <dbReference type="EMBL" id="KMZ80107.1"/>
    </source>
</evidence>
<dbReference type="SUPFAM" id="SSF50978">
    <property type="entry name" value="WD40 repeat-like"/>
    <property type="match status" value="1"/>
</dbReference>
<dbReference type="Pfam" id="PF24796">
    <property type="entry name" value="WDR55"/>
    <property type="match status" value="1"/>
</dbReference>
<dbReference type="InterPro" id="IPR015943">
    <property type="entry name" value="WD40/YVTN_repeat-like_dom_sf"/>
</dbReference>
<name>A0A0J9SDT5_PLAVI</name>
<proteinExistence type="inferred from homology"/>
<dbReference type="EMBL" id="KQ234304">
    <property type="protein sequence ID" value="KMZ80107.1"/>
    <property type="molecule type" value="Genomic_DNA"/>
</dbReference>
<evidence type="ECO:0000256" key="1">
    <source>
        <dbReference type="ARBA" id="ARBA00007625"/>
    </source>
</evidence>
<organism evidence="4 5">
    <name type="scientific">Plasmodium vivax India VII</name>
    <dbReference type="NCBI Taxonomy" id="1077284"/>
    <lineage>
        <taxon>Eukaryota</taxon>
        <taxon>Sar</taxon>
        <taxon>Alveolata</taxon>
        <taxon>Apicomplexa</taxon>
        <taxon>Aconoidasida</taxon>
        <taxon>Haemosporida</taxon>
        <taxon>Plasmodiidae</taxon>
        <taxon>Plasmodium</taxon>
        <taxon>Plasmodium (Plasmodium)</taxon>
    </lineage>
</organism>
<protein>
    <submittedName>
        <fullName evidence="4">WD domain, G-beta repeat domain-containing protein</fullName>
    </submittedName>
</protein>
<evidence type="ECO:0000256" key="2">
    <source>
        <dbReference type="ARBA" id="ARBA00022574"/>
    </source>
</evidence>